<keyword evidence="3" id="KW-1185">Reference proteome</keyword>
<protein>
    <recommendedName>
        <fullName evidence="1">Azaphilone pigments biosynthesis cluster protein L N-terminal domain-containing protein</fullName>
    </recommendedName>
</protein>
<dbReference type="AlphaFoldDB" id="A0AAD4F315"/>
<name>A0AAD4F315_9PEZI</name>
<sequence>MEAVGAASAVIGLLGFTAKAIVAIYEVYSSYKDAPDTVFRTTRDLRDLSRILEQILDIVKESSGAETTDGAALVRAGHARVLEDLLTKDDNLVAACHIEIASLLKLLESSSRLTWPLRKKDIEKHLESIGNLKLQLGLAGNASRN</sequence>
<dbReference type="EMBL" id="JAHCVI010000001">
    <property type="protein sequence ID" value="KAG7292045.1"/>
    <property type="molecule type" value="Genomic_DNA"/>
</dbReference>
<reference evidence="2" key="1">
    <citation type="submission" date="2023-02" db="EMBL/GenBank/DDBJ databases">
        <authorList>
            <person name="Palmer J.M."/>
        </authorList>
    </citation>
    <scope>NUCLEOTIDE SEQUENCE</scope>
    <source>
        <strain evidence="2">FW57</strain>
    </source>
</reference>
<evidence type="ECO:0000313" key="3">
    <source>
        <dbReference type="Proteomes" id="UP001197093"/>
    </source>
</evidence>
<accession>A0AAD4F315</accession>
<organism evidence="2 3">
    <name type="scientific">Staphylotrichum longicolle</name>
    <dbReference type="NCBI Taxonomy" id="669026"/>
    <lineage>
        <taxon>Eukaryota</taxon>
        <taxon>Fungi</taxon>
        <taxon>Dikarya</taxon>
        <taxon>Ascomycota</taxon>
        <taxon>Pezizomycotina</taxon>
        <taxon>Sordariomycetes</taxon>
        <taxon>Sordariomycetidae</taxon>
        <taxon>Sordariales</taxon>
        <taxon>Chaetomiaceae</taxon>
        <taxon>Staphylotrichum</taxon>
    </lineage>
</organism>
<evidence type="ECO:0000259" key="1">
    <source>
        <dbReference type="Pfam" id="PF17111"/>
    </source>
</evidence>
<feature type="domain" description="Azaphilone pigments biosynthesis cluster protein L N-terminal" evidence="1">
    <location>
        <begin position="1"/>
        <end position="64"/>
    </location>
</feature>
<gene>
    <name evidence="2" type="ORF">NEMBOFW57_002076</name>
</gene>
<evidence type="ECO:0000313" key="2">
    <source>
        <dbReference type="EMBL" id="KAG7292045.1"/>
    </source>
</evidence>
<dbReference type="Proteomes" id="UP001197093">
    <property type="component" value="Unassembled WGS sequence"/>
</dbReference>
<comment type="caution">
    <text evidence="2">The sequence shown here is derived from an EMBL/GenBank/DDBJ whole genome shotgun (WGS) entry which is preliminary data.</text>
</comment>
<dbReference type="Pfam" id="PF17111">
    <property type="entry name" value="PigL_N"/>
    <property type="match status" value="1"/>
</dbReference>
<proteinExistence type="predicted"/>
<dbReference type="InterPro" id="IPR031348">
    <property type="entry name" value="PigL_N"/>
</dbReference>